<sequence>PISEIKTYLEKIRIHGKLVSGYRQTIKAIETGHAKLIFLASDCNENNYKALINAIAKKANVAVCTKFQRKELGELSGQFRMRGDITKQRMGKVHPASTVAITEFSPKFNEEDKNAFNALLQ</sequence>
<dbReference type="EMBL" id="GDID01002877">
    <property type="protein sequence ID" value="JAP93729.1"/>
    <property type="molecule type" value="Transcribed_RNA"/>
</dbReference>
<dbReference type="InterPro" id="IPR029064">
    <property type="entry name" value="Ribosomal_eL30-like_sf"/>
</dbReference>
<proteinExistence type="predicted"/>
<feature type="domain" description="Ribosomal protein eL8/eL30/eS12/Gadd45" evidence="3">
    <location>
        <begin position="4"/>
        <end position="85"/>
    </location>
</feature>
<name>A0A146KEJ2_9EUKA</name>
<dbReference type="Gene3D" id="3.30.1330.30">
    <property type="match status" value="1"/>
</dbReference>
<evidence type="ECO:0000259" key="3">
    <source>
        <dbReference type="Pfam" id="PF01248"/>
    </source>
</evidence>
<dbReference type="GO" id="GO:1990904">
    <property type="term" value="C:ribonucleoprotein complex"/>
    <property type="evidence" value="ECO:0007669"/>
    <property type="project" value="UniProtKB-KW"/>
</dbReference>
<organism evidence="4">
    <name type="scientific">Trepomonas sp. PC1</name>
    <dbReference type="NCBI Taxonomy" id="1076344"/>
    <lineage>
        <taxon>Eukaryota</taxon>
        <taxon>Metamonada</taxon>
        <taxon>Diplomonadida</taxon>
        <taxon>Hexamitidae</taxon>
        <taxon>Hexamitinae</taxon>
        <taxon>Trepomonas</taxon>
    </lineage>
</organism>
<keyword evidence="2" id="KW-0687">Ribonucleoprotein</keyword>
<protein>
    <submittedName>
        <fullName evidence="4">Ribosomal protein S12</fullName>
    </submittedName>
</protein>
<dbReference type="PANTHER" id="PTHR11843">
    <property type="entry name" value="40S RIBOSOMAL PROTEIN S12"/>
    <property type="match status" value="1"/>
</dbReference>
<dbReference type="InterPro" id="IPR004038">
    <property type="entry name" value="Ribosomal_eL8/eL30/eS12/Gad45"/>
</dbReference>
<dbReference type="SUPFAM" id="SSF55315">
    <property type="entry name" value="L30e-like"/>
    <property type="match status" value="1"/>
</dbReference>
<evidence type="ECO:0000256" key="2">
    <source>
        <dbReference type="ARBA" id="ARBA00023274"/>
    </source>
</evidence>
<feature type="non-terminal residue" evidence="4">
    <location>
        <position position="1"/>
    </location>
</feature>
<dbReference type="Pfam" id="PF01248">
    <property type="entry name" value="Ribosomal_L7Ae"/>
    <property type="match status" value="1"/>
</dbReference>
<dbReference type="AlphaFoldDB" id="A0A146KEJ2"/>
<keyword evidence="1 4" id="KW-0689">Ribosomal protein</keyword>
<dbReference type="GO" id="GO:0005840">
    <property type="term" value="C:ribosome"/>
    <property type="evidence" value="ECO:0007669"/>
    <property type="project" value="UniProtKB-KW"/>
</dbReference>
<gene>
    <name evidence="4" type="ORF">TPC1_13883</name>
</gene>
<reference evidence="4" key="1">
    <citation type="submission" date="2015-07" db="EMBL/GenBank/DDBJ databases">
        <title>Adaptation to a free-living lifestyle via gene acquisitions in the diplomonad Trepomonas sp. PC1.</title>
        <authorList>
            <person name="Xu F."/>
            <person name="Jerlstrom-Hultqvist J."/>
            <person name="Kolisko M."/>
            <person name="Simpson A.G.B."/>
            <person name="Roger A.J."/>
            <person name="Svard S.G."/>
            <person name="Andersson J.O."/>
        </authorList>
    </citation>
    <scope>NUCLEOTIDE SEQUENCE</scope>
    <source>
        <strain evidence="4">PC1</strain>
    </source>
</reference>
<evidence type="ECO:0000256" key="1">
    <source>
        <dbReference type="ARBA" id="ARBA00022980"/>
    </source>
</evidence>
<evidence type="ECO:0000313" key="4">
    <source>
        <dbReference type="EMBL" id="JAP93729.1"/>
    </source>
</evidence>
<accession>A0A146KEJ2</accession>